<evidence type="ECO:0000256" key="1">
    <source>
        <dbReference type="SAM" id="Phobius"/>
    </source>
</evidence>
<proteinExistence type="predicted"/>
<sequence length="75" mass="8664">MVVFLAYLVVGLYLLILGVFGYPLLRDREYRELTVFSVLMLISFYYVLAVMLDWPLINPALPVMKIGKIISGFFK</sequence>
<name>Q3AF83_CARHZ</name>
<keyword evidence="3" id="KW-1185">Reference proteome</keyword>
<accession>Q3AF83</accession>
<dbReference type="KEGG" id="chy:CHY_0338"/>
<organism evidence="2 3">
    <name type="scientific">Carboxydothermus hydrogenoformans (strain ATCC BAA-161 / DSM 6008 / Z-2901)</name>
    <dbReference type="NCBI Taxonomy" id="246194"/>
    <lineage>
        <taxon>Bacteria</taxon>
        <taxon>Bacillati</taxon>
        <taxon>Bacillota</taxon>
        <taxon>Clostridia</taxon>
        <taxon>Thermoanaerobacterales</taxon>
        <taxon>Thermoanaerobacteraceae</taxon>
        <taxon>Carboxydothermus</taxon>
    </lineage>
</organism>
<keyword evidence="1" id="KW-1133">Transmembrane helix</keyword>
<dbReference type="InParanoid" id="Q3AF83"/>
<dbReference type="AlphaFoldDB" id="Q3AF83"/>
<feature type="transmembrane region" description="Helical" evidence="1">
    <location>
        <begin position="32"/>
        <end position="52"/>
    </location>
</feature>
<keyword evidence="1" id="KW-0472">Membrane</keyword>
<dbReference type="HOGENOM" id="CLU_2664335_0_0_9"/>
<evidence type="ECO:0000313" key="2">
    <source>
        <dbReference type="EMBL" id="ABB14101.1"/>
    </source>
</evidence>
<protein>
    <submittedName>
        <fullName evidence="2">Uncharacterized protein</fullName>
    </submittedName>
</protein>
<gene>
    <name evidence="2" type="ordered locus">CHY_0338</name>
</gene>
<feature type="transmembrane region" description="Helical" evidence="1">
    <location>
        <begin position="6"/>
        <end position="25"/>
    </location>
</feature>
<evidence type="ECO:0000313" key="3">
    <source>
        <dbReference type="Proteomes" id="UP000002706"/>
    </source>
</evidence>
<reference evidence="2 3" key="1">
    <citation type="journal article" date="2005" name="PLoS Genet.">
        <title>Life in hot carbon monoxide: the complete genome sequence of Carboxydothermus hydrogenoformans Z-2901.</title>
        <authorList>
            <person name="Wu M."/>
            <person name="Ren Q."/>
            <person name="Durkin A.S."/>
            <person name="Daugherty S.C."/>
            <person name="Brinkac L.M."/>
            <person name="Dodson R.J."/>
            <person name="Madupu R."/>
            <person name="Sullivan S.A."/>
            <person name="Kolonay J.F."/>
            <person name="Haft D.H."/>
            <person name="Nelson W.C."/>
            <person name="Tallon L.J."/>
            <person name="Jones K.M."/>
            <person name="Ulrich L.E."/>
            <person name="Gonzalez J.M."/>
            <person name="Zhulin I.B."/>
            <person name="Robb F.T."/>
            <person name="Eisen J.A."/>
        </authorList>
    </citation>
    <scope>NUCLEOTIDE SEQUENCE [LARGE SCALE GENOMIC DNA]</scope>
    <source>
        <strain evidence="3">ATCC BAA-161 / DSM 6008 / Z-2901</strain>
    </source>
</reference>
<keyword evidence="1" id="KW-0812">Transmembrane</keyword>
<dbReference type="Proteomes" id="UP000002706">
    <property type="component" value="Chromosome"/>
</dbReference>
<dbReference type="STRING" id="246194.CHY_0338"/>
<dbReference type="EMBL" id="CP000141">
    <property type="protein sequence ID" value="ABB14101.1"/>
    <property type="molecule type" value="Genomic_DNA"/>
</dbReference>